<feature type="domain" description="Fibrinogen C-terminal" evidence="1">
    <location>
        <begin position="157"/>
        <end position="378"/>
    </location>
</feature>
<evidence type="ECO:0000313" key="3">
    <source>
        <dbReference type="Proteomes" id="UP000807504"/>
    </source>
</evidence>
<dbReference type="NCBIfam" id="NF040941">
    <property type="entry name" value="GGGWT_bact"/>
    <property type="match status" value="1"/>
</dbReference>
<gene>
    <name evidence="2" type="ORF">HNY73_007647</name>
</gene>
<comment type="caution">
    <text evidence="2">The sequence shown here is derived from an EMBL/GenBank/DDBJ whole genome shotgun (WGS) entry which is preliminary data.</text>
</comment>
<dbReference type="EMBL" id="JABXBU010000012">
    <property type="protein sequence ID" value="KAF8789728.1"/>
    <property type="molecule type" value="Genomic_DNA"/>
</dbReference>
<name>A0A8T0FHM9_ARGBR</name>
<accession>A0A8T0FHM9</accession>
<proteinExistence type="predicted"/>
<dbReference type="InterPro" id="IPR050373">
    <property type="entry name" value="Fibrinogen_C-term_domain"/>
</dbReference>
<reference evidence="2" key="1">
    <citation type="journal article" date="2020" name="bioRxiv">
        <title>Chromosome-level reference genome of the European wasp spider Argiope bruennichi: a resource for studies on range expansion and evolutionary adaptation.</title>
        <authorList>
            <person name="Sheffer M.M."/>
            <person name="Hoppe A."/>
            <person name="Krehenwinkel H."/>
            <person name="Uhl G."/>
            <person name="Kuss A.W."/>
            <person name="Jensen L."/>
            <person name="Jensen C."/>
            <person name="Gillespie R.G."/>
            <person name="Hoff K.J."/>
            <person name="Prost S."/>
        </authorList>
    </citation>
    <scope>NUCLEOTIDE SEQUENCE</scope>
</reference>
<reference evidence="2" key="2">
    <citation type="submission" date="2020-06" db="EMBL/GenBank/DDBJ databases">
        <authorList>
            <person name="Sheffer M."/>
        </authorList>
    </citation>
    <scope>NUCLEOTIDE SEQUENCE</scope>
</reference>
<dbReference type="GO" id="GO:0005615">
    <property type="term" value="C:extracellular space"/>
    <property type="evidence" value="ECO:0007669"/>
    <property type="project" value="TreeGrafter"/>
</dbReference>
<evidence type="ECO:0000259" key="1">
    <source>
        <dbReference type="PROSITE" id="PS51406"/>
    </source>
</evidence>
<protein>
    <submittedName>
        <fullName evidence="2">Techylectin-5A like protein</fullName>
    </submittedName>
</protein>
<dbReference type="InterPro" id="IPR036056">
    <property type="entry name" value="Fibrinogen-like_C"/>
</dbReference>
<dbReference type="PANTHER" id="PTHR19143">
    <property type="entry name" value="FIBRINOGEN/TENASCIN/ANGIOPOEITIN"/>
    <property type="match status" value="1"/>
</dbReference>
<dbReference type="Proteomes" id="UP000807504">
    <property type="component" value="Unassembled WGS sequence"/>
</dbReference>
<keyword evidence="3" id="KW-1185">Reference proteome</keyword>
<dbReference type="CDD" id="cd00087">
    <property type="entry name" value="FReD"/>
    <property type="match status" value="1"/>
</dbReference>
<sequence length="378" mass="43089">MKIGLRQTIVYQVAKPRYIPPSETRNTGITDEESSDVIPEKNMWNAKISFTLLLCASLTATKSEADSLACEEKEKKLAVLDLAKESIIKAKDLHPTCVNDDPDISSNSSKCGVKEKVSAYLDIAMNLIDEARTNYSVCDDTRNITEVVIIRNQTETILLHKKPIDCSQILENGDTESGIYTIWPNHRILGGRPLRVYCDMETNDGGWTVIQRRGDFSPKIDFYRNWHDYKHGFGNITQEFWIGNEKIFALTNQRNYEVRFDIQRVDKQRFFAAYSSFYIDDEDSGYMLHFGNYTGTAGDGIPTLRNMKFSTKDKRNDIWKIKPCTDLKKGGWWYSDCGGTNPNGINNPKADGAEYVNWGPLTKYKALLAIEIKIRPEN</sequence>
<dbReference type="SMART" id="SM00186">
    <property type="entry name" value="FBG"/>
    <property type="match status" value="1"/>
</dbReference>
<dbReference type="InterPro" id="IPR014716">
    <property type="entry name" value="Fibrinogen_a/b/g_C_1"/>
</dbReference>
<dbReference type="PANTHER" id="PTHR19143:SF327">
    <property type="entry name" value="FI21813P1-RELATED"/>
    <property type="match status" value="1"/>
</dbReference>
<dbReference type="SUPFAM" id="SSF56496">
    <property type="entry name" value="Fibrinogen C-terminal domain-like"/>
    <property type="match status" value="1"/>
</dbReference>
<dbReference type="PROSITE" id="PS51406">
    <property type="entry name" value="FIBRINOGEN_C_2"/>
    <property type="match status" value="1"/>
</dbReference>
<dbReference type="Pfam" id="PF00147">
    <property type="entry name" value="Fibrinogen_C"/>
    <property type="match status" value="1"/>
</dbReference>
<dbReference type="Gene3D" id="3.90.215.10">
    <property type="entry name" value="Gamma Fibrinogen, chain A, domain 1"/>
    <property type="match status" value="1"/>
</dbReference>
<dbReference type="InterPro" id="IPR002181">
    <property type="entry name" value="Fibrinogen_a/b/g_C_dom"/>
</dbReference>
<evidence type="ECO:0000313" key="2">
    <source>
        <dbReference type="EMBL" id="KAF8789728.1"/>
    </source>
</evidence>
<dbReference type="AlphaFoldDB" id="A0A8T0FHM9"/>
<organism evidence="2 3">
    <name type="scientific">Argiope bruennichi</name>
    <name type="common">Wasp spider</name>
    <name type="synonym">Aranea bruennichi</name>
    <dbReference type="NCBI Taxonomy" id="94029"/>
    <lineage>
        <taxon>Eukaryota</taxon>
        <taxon>Metazoa</taxon>
        <taxon>Ecdysozoa</taxon>
        <taxon>Arthropoda</taxon>
        <taxon>Chelicerata</taxon>
        <taxon>Arachnida</taxon>
        <taxon>Araneae</taxon>
        <taxon>Araneomorphae</taxon>
        <taxon>Entelegynae</taxon>
        <taxon>Araneoidea</taxon>
        <taxon>Araneidae</taxon>
        <taxon>Argiope</taxon>
    </lineage>
</organism>